<reference evidence="3" key="1">
    <citation type="journal article" date="2014" name="Front. Microbiol.">
        <title>High frequency of phylogenetically diverse reductive dehalogenase-homologous genes in deep subseafloor sedimentary metagenomes.</title>
        <authorList>
            <person name="Kawai M."/>
            <person name="Futagami T."/>
            <person name="Toyoda A."/>
            <person name="Takaki Y."/>
            <person name="Nishi S."/>
            <person name="Hori S."/>
            <person name="Arai W."/>
            <person name="Tsubouchi T."/>
            <person name="Morono Y."/>
            <person name="Uchiyama I."/>
            <person name="Ito T."/>
            <person name="Fujiyama A."/>
            <person name="Inagaki F."/>
            <person name="Takami H."/>
        </authorList>
    </citation>
    <scope>NUCLEOTIDE SEQUENCE</scope>
    <source>
        <strain evidence="3">Expedition CK06-06</strain>
    </source>
</reference>
<gene>
    <name evidence="3" type="ORF">S01H1_32141</name>
</gene>
<keyword evidence="1" id="KW-0812">Transmembrane</keyword>
<sequence>MVYCSECGTENEENTQYCAKCGANLRPGRSRIRQPEGRDMCFGLPHGGSIFGILIGLLIILVGARDLFNWNIDIGSYATIIVGILFVAGALYTYIQKKD</sequence>
<keyword evidence="1" id="KW-1133">Transmembrane helix</keyword>
<proteinExistence type="predicted"/>
<keyword evidence="1" id="KW-0472">Membrane</keyword>
<evidence type="ECO:0000256" key="1">
    <source>
        <dbReference type="SAM" id="Phobius"/>
    </source>
</evidence>
<protein>
    <recommendedName>
        <fullName evidence="2">Zinc-ribbon domain-containing protein</fullName>
    </recommendedName>
</protein>
<dbReference type="InterPro" id="IPR026870">
    <property type="entry name" value="Zinc_ribbon_dom"/>
</dbReference>
<accession>X0TQE7</accession>
<dbReference type="Pfam" id="PF13240">
    <property type="entry name" value="Zn_Ribbon_1"/>
    <property type="match status" value="1"/>
</dbReference>
<comment type="caution">
    <text evidence="3">The sequence shown here is derived from an EMBL/GenBank/DDBJ whole genome shotgun (WGS) entry which is preliminary data.</text>
</comment>
<feature type="domain" description="Zinc-ribbon" evidence="2">
    <location>
        <begin position="3"/>
        <end position="25"/>
    </location>
</feature>
<name>X0TQE7_9ZZZZ</name>
<feature type="transmembrane region" description="Helical" evidence="1">
    <location>
        <begin position="74"/>
        <end position="95"/>
    </location>
</feature>
<dbReference type="AlphaFoldDB" id="X0TQE7"/>
<evidence type="ECO:0000259" key="2">
    <source>
        <dbReference type="Pfam" id="PF13240"/>
    </source>
</evidence>
<feature type="transmembrane region" description="Helical" evidence="1">
    <location>
        <begin position="41"/>
        <end position="62"/>
    </location>
</feature>
<organism evidence="3">
    <name type="scientific">marine sediment metagenome</name>
    <dbReference type="NCBI Taxonomy" id="412755"/>
    <lineage>
        <taxon>unclassified sequences</taxon>
        <taxon>metagenomes</taxon>
        <taxon>ecological metagenomes</taxon>
    </lineage>
</organism>
<dbReference type="EMBL" id="BARS01019879">
    <property type="protein sequence ID" value="GAF95778.1"/>
    <property type="molecule type" value="Genomic_DNA"/>
</dbReference>
<evidence type="ECO:0000313" key="3">
    <source>
        <dbReference type="EMBL" id="GAF95778.1"/>
    </source>
</evidence>